<reference evidence="8" key="4">
    <citation type="submission" date="2015-04" db="EMBL/GenBank/DDBJ databases">
        <title>Physiological reanalysis, assessment of diazotrophy, and genome sequences of multiple isolates of Streptomyces thermoautotrophicus.</title>
        <authorList>
            <person name="MacKellar D.C."/>
            <person name="Lieber L."/>
            <person name="Norman J."/>
            <person name="Bolger A."/>
            <person name="Tobin C."/>
            <person name="Murray J.W."/>
            <person name="Chang R."/>
            <person name="Ford T."/>
            <person name="Nguyen P.Q."/>
            <person name="Woodward J."/>
            <person name="Permingeat H."/>
            <person name="Joshi N.S."/>
            <person name="Silver P.A."/>
            <person name="Usadel B."/>
            <person name="Rutherford A.W."/>
            <person name="Friesen M."/>
            <person name="Prell J."/>
        </authorList>
    </citation>
    <scope>NUCLEOTIDE SEQUENCE [LARGE SCALE GENOMIC DNA]</scope>
    <source>
        <strain evidence="8">H1</strain>
    </source>
</reference>
<keyword evidence="1 4" id="KW-0489">Methyltransferase</keyword>
<dbReference type="InterPro" id="IPR004033">
    <property type="entry name" value="UbiE/COQ5_MeTrFase"/>
</dbReference>
<dbReference type="CDD" id="cd02440">
    <property type="entry name" value="AdoMet_MTases"/>
    <property type="match status" value="1"/>
</dbReference>
<dbReference type="Proteomes" id="UP000070188">
    <property type="component" value="Unassembled WGS sequence"/>
</dbReference>
<keyword evidence="3 4" id="KW-0949">S-adenosyl-L-methionine</keyword>
<accession>A0A132NHB8</accession>
<dbReference type="Gene3D" id="3.40.50.150">
    <property type="entry name" value="Vaccinia Virus protein VP39"/>
    <property type="match status" value="1"/>
</dbReference>
<evidence type="ECO:0000256" key="1">
    <source>
        <dbReference type="ARBA" id="ARBA00022603"/>
    </source>
</evidence>
<evidence type="ECO:0000313" key="9">
    <source>
        <dbReference type="Proteomes" id="UP000070598"/>
    </source>
</evidence>
<comment type="caution">
    <text evidence="7">The sequence shown here is derived from an EMBL/GenBank/DDBJ whole genome shotgun (WGS) entry which is preliminary data.</text>
</comment>
<evidence type="ECO:0000313" key="8">
    <source>
        <dbReference type="Proteomes" id="UP000070188"/>
    </source>
</evidence>
<dbReference type="SUPFAM" id="SSF53335">
    <property type="entry name" value="S-adenosyl-L-methionine-dependent methyltransferases"/>
    <property type="match status" value="1"/>
</dbReference>
<feature type="binding site" evidence="4">
    <location>
        <position position="119"/>
    </location>
    <ligand>
        <name>S-adenosyl-L-methionine</name>
        <dbReference type="ChEBI" id="CHEBI:59789"/>
    </ligand>
</feature>
<protein>
    <recommendedName>
        <fullName evidence="4">Demethylmenaquinone methyltransferase</fullName>
        <ecNumber evidence="4">2.1.1.163</ecNumber>
    </recommendedName>
</protein>
<evidence type="ECO:0000256" key="3">
    <source>
        <dbReference type="ARBA" id="ARBA00022691"/>
    </source>
</evidence>
<dbReference type="GO" id="GO:0043770">
    <property type="term" value="F:demethylmenaquinone methyltransferase activity"/>
    <property type="evidence" value="ECO:0007669"/>
    <property type="project" value="UniProtKB-UniRule"/>
</dbReference>
<gene>
    <name evidence="4" type="primary">menG</name>
    <name evidence="6" type="ORF">LI90_3846</name>
    <name evidence="5" type="ORF">TH66_23310</name>
    <name evidence="7" type="ORF">TR74_09370</name>
</gene>
<dbReference type="UniPathway" id="UPA00079">
    <property type="reaction ID" value="UER00169"/>
</dbReference>
<dbReference type="PANTHER" id="PTHR43591:SF24">
    <property type="entry name" value="2-METHOXY-6-POLYPRENYL-1,4-BENZOQUINOL METHYLASE, MITOCHONDRIAL"/>
    <property type="match status" value="1"/>
</dbReference>
<dbReference type="EMBL" id="LAXD01000001">
    <property type="protein sequence ID" value="KWX02799.1"/>
    <property type="molecule type" value="Genomic_DNA"/>
</dbReference>
<dbReference type="Pfam" id="PF01209">
    <property type="entry name" value="Ubie_methyltran"/>
    <property type="match status" value="1"/>
</dbReference>
<dbReference type="PROSITE" id="PS51608">
    <property type="entry name" value="SAM_MT_UBIE"/>
    <property type="match status" value="1"/>
</dbReference>
<organism evidence="7 9">
    <name type="scientific">Carbonactinospora thermoautotrophica</name>
    <dbReference type="NCBI Taxonomy" id="1469144"/>
    <lineage>
        <taxon>Bacteria</taxon>
        <taxon>Bacillati</taxon>
        <taxon>Actinomycetota</taxon>
        <taxon>Actinomycetes</taxon>
        <taxon>Kitasatosporales</taxon>
        <taxon>Carbonactinosporaceae</taxon>
        <taxon>Carbonactinospora</taxon>
    </lineage>
</organism>
<dbReference type="HAMAP" id="MF_01813">
    <property type="entry name" value="MenG_UbiE_methyltr"/>
    <property type="match status" value="1"/>
</dbReference>
<evidence type="ECO:0000256" key="2">
    <source>
        <dbReference type="ARBA" id="ARBA00022679"/>
    </source>
</evidence>
<keyword evidence="7" id="KW-0830">Ubiquinone</keyword>
<dbReference type="Proteomes" id="UP000070659">
    <property type="component" value="Unassembled WGS sequence"/>
</dbReference>
<dbReference type="PANTHER" id="PTHR43591">
    <property type="entry name" value="METHYLTRANSFERASE"/>
    <property type="match status" value="1"/>
</dbReference>
<evidence type="ECO:0000256" key="4">
    <source>
        <dbReference type="HAMAP-Rule" id="MF_01813"/>
    </source>
</evidence>
<dbReference type="EMBL" id="JYIK01000803">
    <property type="protein sequence ID" value="KWX09480.1"/>
    <property type="molecule type" value="Genomic_DNA"/>
</dbReference>
<evidence type="ECO:0000313" key="10">
    <source>
        <dbReference type="Proteomes" id="UP000070659"/>
    </source>
</evidence>
<comment type="catalytic activity">
    <reaction evidence="4">
        <text>a 2-demethylmenaquinol + S-adenosyl-L-methionine = a menaquinol + S-adenosyl-L-homocysteine + H(+)</text>
        <dbReference type="Rhea" id="RHEA:42640"/>
        <dbReference type="Rhea" id="RHEA-COMP:9539"/>
        <dbReference type="Rhea" id="RHEA-COMP:9563"/>
        <dbReference type="ChEBI" id="CHEBI:15378"/>
        <dbReference type="ChEBI" id="CHEBI:18151"/>
        <dbReference type="ChEBI" id="CHEBI:55437"/>
        <dbReference type="ChEBI" id="CHEBI:57856"/>
        <dbReference type="ChEBI" id="CHEBI:59789"/>
        <dbReference type="EC" id="2.1.1.163"/>
    </reaction>
</comment>
<comment type="similarity">
    <text evidence="4">Belongs to the class I-like SAM-binding methyltransferase superfamily. MenG/UbiE family.</text>
</comment>
<keyword evidence="2 4" id="KW-0808">Transferase</keyword>
<dbReference type="NCBIfam" id="TIGR01934">
    <property type="entry name" value="MenG_MenH_UbiE"/>
    <property type="match status" value="1"/>
</dbReference>
<evidence type="ECO:0000313" key="6">
    <source>
        <dbReference type="EMBL" id="KWX02799.1"/>
    </source>
</evidence>
<dbReference type="RefSeq" id="WP_066890045.1">
    <property type="nucleotide sequence ID" value="NZ_CP171739.1"/>
</dbReference>
<keyword evidence="4" id="KW-0474">Menaquinone biosynthesis</keyword>
<dbReference type="NCBIfam" id="NF001241">
    <property type="entry name" value="PRK00216.1-2"/>
    <property type="match status" value="1"/>
</dbReference>
<dbReference type="PROSITE" id="PS01184">
    <property type="entry name" value="UBIE_2"/>
    <property type="match status" value="1"/>
</dbReference>
<reference evidence="6" key="3">
    <citation type="submission" date="2015-04" db="EMBL/GenBank/DDBJ databases">
        <title>Physiological reanalysis, assessment of diazotrophy, and genome sequences of multiple isolates of Streptomyces thermoautotrophicus.</title>
        <authorList>
            <person name="MacKellar D.C."/>
            <person name="Lieber L."/>
            <person name="Norman J."/>
            <person name="Bolger A."/>
            <person name="Tobin C."/>
            <person name="Murray J.W."/>
            <person name="Woodward J."/>
            <person name="Friesen M."/>
            <person name="Prell J."/>
        </authorList>
    </citation>
    <scope>NUCLEOTIDE SEQUENCE [LARGE SCALE GENOMIC DNA]</scope>
    <source>
        <strain evidence="6">H1</strain>
    </source>
</reference>
<feature type="binding site" evidence="4">
    <location>
        <position position="62"/>
    </location>
    <ligand>
        <name>S-adenosyl-L-methionine</name>
        <dbReference type="ChEBI" id="CHEBI:59789"/>
    </ligand>
</feature>
<dbReference type="EC" id="2.1.1.163" evidence="4"/>
<dbReference type="InterPro" id="IPR029063">
    <property type="entry name" value="SAM-dependent_MTases_sf"/>
</dbReference>
<comment type="pathway">
    <text evidence="4">Quinol/quinone metabolism; menaquinone biosynthesis; menaquinol from 1,4-dihydroxy-2-naphthoate: step 2/2.</text>
</comment>
<feature type="binding site" evidence="4">
    <location>
        <begin position="102"/>
        <end position="103"/>
    </location>
    <ligand>
        <name>S-adenosyl-L-methionine</name>
        <dbReference type="ChEBI" id="CHEBI:59789"/>
    </ligand>
</feature>
<dbReference type="InterPro" id="IPR023576">
    <property type="entry name" value="UbiE/COQ5_MeTrFase_CS"/>
</dbReference>
<dbReference type="AlphaFoldDB" id="A0A132NHB8"/>
<feature type="binding site" evidence="4">
    <location>
        <position position="80"/>
    </location>
    <ligand>
        <name>S-adenosyl-L-methionine</name>
        <dbReference type="ChEBI" id="CHEBI:59789"/>
    </ligand>
</feature>
<dbReference type="EMBL" id="JYIJ01000019">
    <property type="protein sequence ID" value="KWW98169.1"/>
    <property type="molecule type" value="Genomic_DNA"/>
</dbReference>
<reference evidence="7 10" key="1">
    <citation type="submission" date="2015-02" db="EMBL/GenBank/DDBJ databases">
        <title>Physiological reanalysis, assessment of diazotrophy, and genome sequences of multiple isolates of Streptomyces thermoautotrophicus.</title>
        <authorList>
            <person name="MacKellar D.C."/>
            <person name="Lieber L."/>
            <person name="Norman J."/>
            <person name="Bolger A."/>
            <person name="Tobin C."/>
            <person name="Murray J.W."/>
            <person name="Prell J."/>
        </authorList>
    </citation>
    <scope>NUCLEOTIDE SEQUENCE [LARGE SCALE GENOMIC DNA]</scope>
    <source>
        <strain evidence="7 10">UBT1</strain>
    </source>
</reference>
<reference evidence="9" key="2">
    <citation type="submission" date="2015-02" db="EMBL/GenBank/DDBJ databases">
        <title>Physiological reanalysis, assessment of diazotrophy, and genome sequences of multiple isolates of Streptomyces thermoautotrophicus.</title>
        <authorList>
            <person name="MacKellar D.C."/>
            <person name="Lieber L."/>
            <person name="Norman J."/>
            <person name="Bolger A."/>
            <person name="Tobin C."/>
            <person name="Murray J.W."/>
            <person name="Friesen M."/>
            <person name="Prell J."/>
        </authorList>
    </citation>
    <scope>NUCLEOTIDE SEQUENCE [LARGE SCALE GENOMIC DNA]</scope>
    <source>
        <strain evidence="9">UBT1</strain>
    </source>
</reference>
<sequence>MSRASLEKRPREVAAMFDEVAERYDLANDVLSFGQTRLWRRAVLRAVDPRPGQRVLDLAAGTGTSSQPFLLAGAQVVPCDFSLGMLRVGKRRQPLLQFTAGDATRLPFADGVFDAVTISFGLRNVHDPDQALREMLRVTKPGGRLVVCEFSQPVWPPFRTVYSEYLMRALPAIARKVSSNSEAYVYLAESIRAWPDQAELARRIQQAGWHRVAWRNLTGGIVALHRGFRRDDH</sequence>
<name>A0A132NHB8_9ACTN</name>
<dbReference type="GO" id="GO:0032259">
    <property type="term" value="P:methylation"/>
    <property type="evidence" value="ECO:0007669"/>
    <property type="project" value="UniProtKB-KW"/>
</dbReference>
<evidence type="ECO:0000313" key="5">
    <source>
        <dbReference type="EMBL" id="KWW98169.1"/>
    </source>
</evidence>
<evidence type="ECO:0000313" key="7">
    <source>
        <dbReference type="EMBL" id="KWX09480.1"/>
    </source>
</evidence>
<dbReference type="STRING" id="1469144.LI90_3846"/>
<dbReference type="PATRIC" id="fig|1469144.10.peg.4122"/>
<dbReference type="OrthoDB" id="9808140at2"/>
<dbReference type="Proteomes" id="UP000070598">
    <property type="component" value="Unassembled WGS sequence"/>
</dbReference>
<proteinExistence type="inferred from homology"/>
<comment type="function">
    <text evidence="4">Methyltransferase required for the conversion of demethylmenaquinol (DMKH2) to menaquinol (MKH2).</text>
</comment>
<keyword evidence="8" id="KW-1185">Reference proteome</keyword>
<dbReference type="GO" id="GO:0009234">
    <property type="term" value="P:menaquinone biosynthetic process"/>
    <property type="evidence" value="ECO:0007669"/>
    <property type="project" value="UniProtKB-UniRule"/>
</dbReference>